<protein>
    <submittedName>
        <fullName evidence="12">Solute carrier family 25 member 46 like protein</fullName>
    </submittedName>
</protein>
<keyword evidence="4 10" id="KW-0812">Transmembrane</keyword>
<reference evidence="12" key="1">
    <citation type="journal article" date="2020" name="bioRxiv">
        <title>Chromosome-level reference genome of the European wasp spider Argiope bruennichi: a resource for studies on range expansion and evolutionary adaptation.</title>
        <authorList>
            <person name="Sheffer M.M."/>
            <person name="Hoppe A."/>
            <person name="Krehenwinkel H."/>
            <person name="Uhl G."/>
            <person name="Kuss A.W."/>
            <person name="Jensen L."/>
            <person name="Jensen C."/>
            <person name="Gillespie R.G."/>
            <person name="Hoff K.J."/>
            <person name="Prost S."/>
        </authorList>
    </citation>
    <scope>NUCLEOTIDE SEQUENCE</scope>
</reference>
<evidence type="ECO:0000256" key="7">
    <source>
        <dbReference type="ARBA" id="ARBA00022989"/>
    </source>
</evidence>
<dbReference type="Proteomes" id="UP000807504">
    <property type="component" value="Unassembled WGS sequence"/>
</dbReference>
<evidence type="ECO:0000313" key="13">
    <source>
        <dbReference type="Proteomes" id="UP000807504"/>
    </source>
</evidence>
<comment type="similarity">
    <text evidence="2 11">Belongs to the mitochondrial carrier (TC 2.A.29) family.</text>
</comment>
<evidence type="ECO:0000256" key="2">
    <source>
        <dbReference type="ARBA" id="ARBA00006375"/>
    </source>
</evidence>
<dbReference type="PROSITE" id="PS50920">
    <property type="entry name" value="SOLCAR"/>
    <property type="match status" value="1"/>
</dbReference>
<keyword evidence="13" id="KW-1185">Reference proteome</keyword>
<dbReference type="AlphaFoldDB" id="A0A8T0EAF4"/>
<comment type="caution">
    <text evidence="12">The sequence shown here is derived from an EMBL/GenBank/DDBJ whole genome shotgun (WGS) entry which is preliminary data.</text>
</comment>
<evidence type="ECO:0000256" key="6">
    <source>
        <dbReference type="ARBA" id="ARBA00022787"/>
    </source>
</evidence>
<evidence type="ECO:0000256" key="4">
    <source>
        <dbReference type="ARBA" id="ARBA00022692"/>
    </source>
</evidence>
<proteinExistence type="inferred from homology"/>
<evidence type="ECO:0000256" key="11">
    <source>
        <dbReference type="RuleBase" id="RU000488"/>
    </source>
</evidence>
<dbReference type="GO" id="GO:0005741">
    <property type="term" value="C:mitochondrial outer membrane"/>
    <property type="evidence" value="ECO:0007669"/>
    <property type="project" value="UniProtKB-SubCell"/>
</dbReference>
<sequence>MSSKVPLDLMPINEEGPSLIRGSYPDSFGIPATDFKQPTITTESIPENFDANDPVQKFAGIGLEITSAVIGNVISHPCIVIRRQCQVNRKATKYHLSPFTLIPVLMRLHSRQGVSCLWKGCSGIFILRGCSTVLETFLAEATPFPREVSSSSSLKQLSQHLLLKLISFGILTPFYCASLVETVQSDIASEKPGVLDCLKEGVCRLLKIGTPRSTRLLPMWQLVGPTALFGLSTYVFSSLIQSVLHWFRNLKLYNTQKKTLFEYQSSQSSTANYLEDLSIQYFSSFIASILMYPAETMLHRLYLQGTRTIIDDLDSGTSVLPVISTYEGFVDCFHTIVNEEGASGLYKGFGALLLEYAMQALLLKAAQMAFREMESLFKTAKKPISEATETTQIMS</sequence>
<dbReference type="OMA" id="RQCQVNH"/>
<dbReference type="PANTHER" id="PTHR21252">
    <property type="entry name" value="TB1 PROTEIN-RELATED"/>
    <property type="match status" value="1"/>
</dbReference>
<organism evidence="12 13">
    <name type="scientific">Argiope bruennichi</name>
    <name type="common">Wasp spider</name>
    <name type="synonym">Aranea bruennichi</name>
    <dbReference type="NCBI Taxonomy" id="94029"/>
    <lineage>
        <taxon>Eukaryota</taxon>
        <taxon>Metazoa</taxon>
        <taxon>Ecdysozoa</taxon>
        <taxon>Arthropoda</taxon>
        <taxon>Chelicerata</taxon>
        <taxon>Arachnida</taxon>
        <taxon>Araneae</taxon>
        <taxon>Araneomorphae</taxon>
        <taxon>Entelegynae</taxon>
        <taxon>Araneoidea</taxon>
        <taxon>Araneidae</taxon>
        <taxon>Argiope</taxon>
    </lineage>
</organism>
<dbReference type="InterPro" id="IPR023395">
    <property type="entry name" value="MCP_dom_sf"/>
</dbReference>
<accession>A0A8T0EAF4</accession>
<reference evidence="12" key="2">
    <citation type="submission" date="2020-06" db="EMBL/GenBank/DDBJ databases">
        <authorList>
            <person name="Sheffer M."/>
        </authorList>
    </citation>
    <scope>NUCLEOTIDE SEQUENCE</scope>
</reference>
<evidence type="ECO:0000313" key="12">
    <source>
        <dbReference type="EMBL" id="KAF8768367.1"/>
    </source>
</evidence>
<comment type="subcellular location">
    <subcellularLocation>
        <location evidence="1">Mitochondrion outer membrane</location>
        <topology evidence="1">Multi-pass membrane protein</topology>
    </subcellularLocation>
</comment>
<evidence type="ECO:0000256" key="9">
    <source>
        <dbReference type="ARBA" id="ARBA00023136"/>
    </source>
</evidence>
<keyword evidence="7" id="KW-1133">Transmembrane helix</keyword>
<dbReference type="SUPFAM" id="SSF103506">
    <property type="entry name" value="Mitochondrial carrier"/>
    <property type="match status" value="1"/>
</dbReference>
<keyword evidence="5" id="KW-0677">Repeat</keyword>
<evidence type="ECO:0000256" key="5">
    <source>
        <dbReference type="ARBA" id="ARBA00022737"/>
    </source>
</evidence>
<evidence type="ECO:0000256" key="3">
    <source>
        <dbReference type="ARBA" id="ARBA00022448"/>
    </source>
</evidence>
<dbReference type="GO" id="GO:0090149">
    <property type="term" value="P:mitochondrial membrane fission"/>
    <property type="evidence" value="ECO:0007669"/>
    <property type="project" value="InterPro"/>
</dbReference>
<feature type="repeat" description="Solcar" evidence="10">
    <location>
        <begin position="271"/>
        <end position="373"/>
    </location>
</feature>
<dbReference type="InterPro" id="IPR039158">
    <property type="entry name" value="SLC25A46"/>
</dbReference>
<evidence type="ECO:0000256" key="1">
    <source>
        <dbReference type="ARBA" id="ARBA00004374"/>
    </source>
</evidence>
<gene>
    <name evidence="12" type="ORF">HNY73_021194</name>
</gene>
<keyword evidence="3 11" id="KW-0813">Transport</keyword>
<dbReference type="PANTHER" id="PTHR21252:SF2">
    <property type="entry name" value="MITOCHONDRIAL OUTER MEMBRANE PROTEIN SLC25A46"/>
    <property type="match status" value="1"/>
</dbReference>
<keyword evidence="9 10" id="KW-0472">Membrane</keyword>
<dbReference type="InterPro" id="IPR018108">
    <property type="entry name" value="MCP_transmembrane"/>
</dbReference>
<dbReference type="EMBL" id="JABXBU010002230">
    <property type="protein sequence ID" value="KAF8768367.1"/>
    <property type="molecule type" value="Genomic_DNA"/>
</dbReference>
<dbReference type="OrthoDB" id="2403262at2759"/>
<keyword evidence="6" id="KW-1000">Mitochondrion outer membrane</keyword>
<name>A0A8T0EAF4_ARGBR</name>
<dbReference type="Gene3D" id="1.50.40.10">
    <property type="entry name" value="Mitochondrial carrier domain"/>
    <property type="match status" value="1"/>
</dbReference>
<dbReference type="Pfam" id="PF00153">
    <property type="entry name" value="Mito_carr"/>
    <property type="match status" value="1"/>
</dbReference>
<keyword evidence="8" id="KW-0496">Mitochondrion</keyword>
<evidence type="ECO:0000256" key="10">
    <source>
        <dbReference type="PROSITE-ProRule" id="PRU00282"/>
    </source>
</evidence>
<evidence type="ECO:0000256" key="8">
    <source>
        <dbReference type="ARBA" id="ARBA00023128"/>
    </source>
</evidence>